<feature type="region of interest" description="Disordered" evidence="1">
    <location>
        <begin position="339"/>
        <end position="364"/>
    </location>
</feature>
<evidence type="ECO:0000313" key="2">
    <source>
        <dbReference type="EMBL" id="MFK4448367.1"/>
    </source>
</evidence>
<organism evidence="2 3">
    <name type="scientific">Caballeronia udeis</name>
    <dbReference type="NCBI Taxonomy" id="1232866"/>
    <lineage>
        <taxon>Bacteria</taxon>
        <taxon>Pseudomonadati</taxon>
        <taxon>Pseudomonadota</taxon>
        <taxon>Betaproteobacteria</taxon>
        <taxon>Burkholderiales</taxon>
        <taxon>Burkholderiaceae</taxon>
        <taxon>Caballeronia</taxon>
    </lineage>
</organism>
<proteinExistence type="predicted"/>
<name>A0ABW8MYB9_9BURK</name>
<protein>
    <recommendedName>
        <fullName evidence="4">Lipoprotein</fullName>
    </recommendedName>
</protein>
<feature type="compositionally biased region" description="Polar residues" evidence="1">
    <location>
        <begin position="347"/>
        <end position="356"/>
    </location>
</feature>
<evidence type="ECO:0000256" key="1">
    <source>
        <dbReference type="SAM" id="MobiDB-lite"/>
    </source>
</evidence>
<keyword evidence="3" id="KW-1185">Reference proteome</keyword>
<evidence type="ECO:0008006" key="4">
    <source>
        <dbReference type="Google" id="ProtNLM"/>
    </source>
</evidence>
<sequence length="464" mass="48680">MSASALRVLFFTTLFCSGCAVKYDQNWLSEEWTQALQTYNIKAIYPPTEDIHIGDVFALATGERDKRGNLIEGALWSSVKLAYVPMQAQLDDYYSKVPSFPATPDAPSGNGIWRQPTTDVASHAASGVAGASDVKVAAEKKVPVVKGKKLNAHAASPVIPPTVASHTQPPTGTADSDKKPIINVYAADPVWNRLPLVAFPGFTIAHADAQSFGASVPLRFFQAIFGFERNHQDDVSITIRAAETYGVPAIVAKQALIKFCNDQKTIGTCESKNINIELNTLSGTDSPPGNEVALVNRIYLTRSIEYTYKSSTAKGAQANLYVLLQKALTNQQALTTALSSKAATQSGTAKPSTPGTPTDKAAAAPKAAASGVAAASDASSNTVQDAGQLSSADLTAVKASMDNLLASLQAANQQLGASPVPGSTFSVGSISEDQVSLIQTFDRPLAIGYRYVAIAGTNPAGGGR</sequence>
<dbReference type="RefSeq" id="WP_404614597.1">
    <property type="nucleotide sequence ID" value="NZ_JBIYDN010000049.1"/>
</dbReference>
<evidence type="ECO:0000313" key="3">
    <source>
        <dbReference type="Proteomes" id="UP001620514"/>
    </source>
</evidence>
<comment type="caution">
    <text evidence="2">The sequence shown here is derived from an EMBL/GenBank/DDBJ whole genome shotgun (WGS) entry which is preliminary data.</text>
</comment>
<dbReference type="Proteomes" id="UP001620514">
    <property type="component" value="Unassembled WGS sequence"/>
</dbReference>
<gene>
    <name evidence="2" type="ORF">ABH943_008411</name>
</gene>
<reference evidence="2 3" key="1">
    <citation type="submission" date="2024-11" db="EMBL/GenBank/DDBJ databases">
        <title>Using genomics to understand microbial adaptation to soil warming.</title>
        <authorList>
            <person name="Deangelis K.M. PhD."/>
        </authorList>
    </citation>
    <scope>NUCLEOTIDE SEQUENCE [LARGE SCALE GENOMIC DNA]</scope>
    <source>
        <strain evidence="2 3">GAS97</strain>
    </source>
</reference>
<accession>A0ABW8MYB9</accession>
<dbReference type="EMBL" id="JBIYDN010000049">
    <property type="protein sequence ID" value="MFK4448367.1"/>
    <property type="molecule type" value="Genomic_DNA"/>
</dbReference>